<dbReference type="GO" id="GO:0005737">
    <property type="term" value="C:cytoplasm"/>
    <property type="evidence" value="ECO:0007669"/>
    <property type="project" value="TreeGrafter"/>
</dbReference>
<dbReference type="GO" id="GO:2000369">
    <property type="term" value="P:regulation of clathrin-dependent endocytosis"/>
    <property type="evidence" value="ECO:0007669"/>
    <property type="project" value="TreeGrafter"/>
</dbReference>
<dbReference type="PROSITE" id="PS00108">
    <property type="entry name" value="PROTEIN_KINASE_ST"/>
    <property type="match status" value="1"/>
</dbReference>
<dbReference type="InterPro" id="IPR011009">
    <property type="entry name" value="Kinase-like_dom_sf"/>
</dbReference>
<dbReference type="GO" id="GO:0005524">
    <property type="term" value="F:ATP binding"/>
    <property type="evidence" value="ECO:0007669"/>
    <property type="project" value="InterPro"/>
</dbReference>
<comment type="similarity">
    <text evidence="1">Belongs to the protein kinase superfamily. AGC Ser/Thr protein kinase family. PKC subfamily.</text>
</comment>
<dbReference type="InterPro" id="IPR029021">
    <property type="entry name" value="Prot-tyrosine_phosphatase-like"/>
</dbReference>
<dbReference type="SMART" id="SM01326">
    <property type="entry name" value="PTEN_C2"/>
    <property type="match status" value="1"/>
</dbReference>
<evidence type="ECO:0000259" key="3">
    <source>
        <dbReference type="PROSITE" id="PS50011"/>
    </source>
</evidence>
<dbReference type="Gene3D" id="2.60.40.1110">
    <property type="match status" value="1"/>
</dbReference>
<accession>A0A915CG52</accession>
<feature type="domain" description="Protein kinase" evidence="3">
    <location>
        <begin position="42"/>
        <end position="314"/>
    </location>
</feature>
<evidence type="ECO:0000313" key="5">
    <source>
        <dbReference type="Proteomes" id="UP000887569"/>
    </source>
</evidence>
<reference evidence="6 7" key="1">
    <citation type="submission" date="2022-11" db="UniProtKB">
        <authorList>
            <consortium name="WormBaseParasite"/>
        </authorList>
    </citation>
    <scope>IDENTIFICATION</scope>
</reference>
<dbReference type="PANTHER" id="PTHR22967:SF105">
    <property type="entry name" value="CYCLIN-G-ASSOCIATED KINASE"/>
    <property type="match status" value="1"/>
</dbReference>
<dbReference type="PANTHER" id="PTHR22967">
    <property type="entry name" value="SERINE/THREONINE PROTEIN KINASE"/>
    <property type="match status" value="1"/>
</dbReference>
<dbReference type="InterPro" id="IPR000719">
    <property type="entry name" value="Prot_kinase_dom"/>
</dbReference>
<dbReference type="PROSITE" id="PS50011">
    <property type="entry name" value="PROTEIN_KINASE_DOM"/>
    <property type="match status" value="1"/>
</dbReference>
<dbReference type="Gene3D" id="1.10.510.10">
    <property type="entry name" value="Transferase(Phosphotransferase) domain 1"/>
    <property type="match status" value="1"/>
</dbReference>
<dbReference type="WBParaSite" id="PgR168_g009_t02">
    <property type="protein sequence ID" value="PgR168_g009_t02"/>
    <property type="gene ID" value="PgR168_g009"/>
</dbReference>
<dbReference type="InterPro" id="IPR008271">
    <property type="entry name" value="Ser/Thr_kinase_AS"/>
</dbReference>
<organism evidence="5 7">
    <name type="scientific">Parascaris univalens</name>
    <name type="common">Nematode worm</name>
    <dbReference type="NCBI Taxonomy" id="6257"/>
    <lineage>
        <taxon>Eukaryota</taxon>
        <taxon>Metazoa</taxon>
        <taxon>Ecdysozoa</taxon>
        <taxon>Nematoda</taxon>
        <taxon>Chromadorea</taxon>
        <taxon>Rhabditida</taxon>
        <taxon>Spirurina</taxon>
        <taxon>Ascaridomorpha</taxon>
        <taxon>Ascaridoidea</taxon>
        <taxon>Ascarididae</taxon>
        <taxon>Parascaris</taxon>
    </lineage>
</organism>
<keyword evidence="5" id="KW-1185">Reference proteome</keyword>
<dbReference type="PROSITE" id="PS51182">
    <property type="entry name" value="C2_TENSIN"/>
    <property type="match status" value="1"/>
</dbReference>
<dbReference type="PROSITE" id="PS51257">
    <property type="entry name" value="PROKAR_LIPOPROTEIN"/>
    <property type="match status" value="1"/>
</dbReference>
<evidence type="ECO:0000256" key="2">
    <source>
        <dbReference type="ARBA" id="ARBA00022741"/>
    </source>
</evidence>
<dbReference type="Proteomes" id="UP000887569">
    <property type="component" value="Unplaced"/>
</dbReference>
<dbReference type="InterPro" id="IPR035892">
    <property type="entry name" value="C2_domain_sf"/>
</dbReference>
<dbReference type="Gene3D" id="3.90.190.10">
    <property type="entry name" value="Protein tyrosine phosphatase superfamily"/>
    <property type="match status" value="1"/>
</dbReference>
<dbReference type="SUPFAM" id="SSF56112">
    <property type="entry name" value="Protein kinase-like (PK-like)"/>
    <property type="match status" value="1"/>
</dbReference>
<evidence type="ECO:0000313" key="7">
    <source>
        <dbReference type="WBParaSite" id="PgR168_g009_t02"/>
    </source>
</evidence>
<dbReference type="GO" id="GO:0035612">
    <property type="term" value="F:AP-2 adaptor complex binding"/>
    <property type="evidence" value="ECO:0007669"/>
    <property type="project" value="TreeGrafter"/>
</dbReference>
<evidence type="ECO:0000313" key="6">
    <source>
        <dbReference type="WBParaSite" id="PgR168_g009_t01"/>
    </source>
</evidence>
<dbReference type="InterPro" id="IPR014020">
    <property type="entry name" value="Tensin_C2-dom"/>
</dbReference>
<dbReference type="SMART" id="SM00220">
    <property type="entry name" value="S_TKc"/>
    <property type="match status" value="1"/>
</dbReference>
<sequence length="737" mass="81992">MSDLLRSAFSYFTQASPTTTVSGCKTDHPLVGTAVEVGGLRLKIRSLLAEGGYALVFSAQDAQGNWFALKRQLAADREAANAIIREIRFLRELTGHPAIIRYVQAAHLGPQESGHGRAEFLMLTELCSGGSVVEFLQKKDFTSSQVMKIFYAACSAVRHMHTRNPPITHRDIKVENLLFDSCGFVKLCDFGSATTETFQPDDLWSALQRTQLEEELARHTTPMYRAPELLDLYSNFPIGPPQDIWALGCILFYLCYRKHPFEDSAKLRIINAKYVLPEVETGYNMFHPLIQTTLQVDPRRRPLASDLCERAGALAAAMGVDLTKPVEGLDLPQLAPTASVNATAGQVQRELASHTTEISKNMQSPRLPSAAAHRADHVHEQTAQQQASAMLGAIKGQGMTWLKNIKDRTTAMAQTVQSTYGGRGPDVSFVTSRLVIAPLAEGIPEALASQAEDAMRLSILEQARGQFAIYNLSQRRLRCDYSNRSSETPMPPLGSGITPTLNMLMSVCRNMALFLRQKATNFVVITGPEAQCVLMASVMLLYSGVVEKPLSAIELVCEKRNIPILPPSYHRQLDILRTIVSTDRENLRAMVHNRRVLLDSILISPTPTFNRSRTGCRPIVEIYSAGNKLWTTGKDYEELQSFELPESSKVDLNLGHVPVADDVQVVVYHARWTKMQNRMQQHLMFSASFHANFIDPHTHILEMGRADLDISPDDEGKFGEPFRVGIRVISKMLDRGF</sequence>
<keyword evidence="2" id="KW-0547">Nucleotide-binding</keyword>
<dbReference type="GO" id="GO:0045747">
    <property type="term" value="P:positive regulation of Notch signaling pathway"/>
    <property type="evidence" value="ECO:0007669"/>
    <property type="project" value="TreeGrafter"/>
</dbReference>
<protein>
    <submittedName>
        <fullName evidence="6 7">Protein kinase domain-containing protein</fullName>
    </submittedName>
</protein>
<dbReference type="Pfam" id="PF10409">
    <property type="entry name" value="PTEN_C2"/>
    <property type="match status" value="1"/>
</dbReference>
<dbReference type="Pfam" id="PF00069">
    <property type="entry name" value="Pkinase"/>
    <property type="match status" value="1"/>
</dbReference>
<dbReference type="WBParaSite" id="PgR168_g009_t01">
    <property type="protein sequence ID" value="PgR168_g009_t01"/>
    <property type="gene ID" value="PgR168_g009"/>
</dbReference>
<proteinExistence type="inferred from homology"/>
<feature type="domain" description="C2 tensin-type" evidence="4">
    <location>
        <begin position="593"/>
        <end position="731"/>
    </location>
</feature>
<name>A0A915CG52_PARUN</name>
<dbReference type="AlphaFoldDB" id="A0A915CG52"/>
<evidence type="ECO:0000259" key="4">
    <source>
        <dbReference type="PROSITE" id="PS51182"/>
    </source>
</evidence>
<dbReference type="GO" id="GO:0004674">
    <property type="term" value="F:protein serine/threonine kinase activity"/>
    <property type="evidence" value="ECO:0007669"/>
    <property type="project" value="TreeGrafter"/>
</dbReference>
<dbReference type="SUPFAM" id="SSF49562">
    <property type="entry name" value="C2 domain (Calcium/lipid-binding domain, CaLB)"/>
    <property type="match status" value="1"/>
</dbReference>
<evidence type="ECO:0000256" key="1">
    <source>
        <dbReference type="ARBA" id="ARBA00005490"/>
    </source>
</evidence>